<dbReference type="GeneID" id="24920147"/>
<dbReference type="SMART" id="SM00490">
    <property type="entry name" value="HELICc"/>
    <property type="match status" value="1"/>
</dbReference>
<feature type="region of interest" description="Disordered" evidence="8">
    <location>
        <begin position="559"/>
        <end position="687"/>
    </location>
</feature>
<keyword evidence="3 7" id="KW-0347">Helicase</keyword>
<dbReference type="RefSeq" id="XP_012897140.1">
    <property type="nucleotide sequence ID" value="XM_013041686.1"/>
</dbReference>
<sequence>MAGKKRQFSQKGKNFGKNKKGNRSIGHKKESKIDREIREITQLQKQIEELSALPEEEKANIKKFEALPLSNYTKKGLNEAGFTEMTDIQQKSLISALMGRDILGCAKTGSGKTLAFLIPALECLYRERWTEEDGIGIVIISPTRELAMQIFDVLCTIGKYHSFSAGLVIGGKDFEEEQSRIVSMNILVATPGRFLQHLEQTPGFDCSNVRGLVLDEVDRCLDMGFKTTIDHIVDSLGGDRQTQLFSATIDENVKTLASSILSNPVSINVNSDDDYATPTTLTQRYIVCDLSRKVELLYSFIKSHLRCKILVFAASRKEVRFLFEAFRRMKPGVSLLHLHGKQKQTMRTYTYYDFIQKDHAVLFCTDVAARGIDFPAVDWVVQFDCPEDAATYIHRVGRAGRFRAKGNGLLFLLPQEEAAFLPMMAEANIPLKRIAVNPSRTQSVTNRLMEEIARDETLGQLASKAFQSYVRSVYLASNKQLFDVRALPLEGFAEVGSPIPRLSVVAGAGRGAEPELLEEEGEEGGVLRAAAAPGGDQEGRGGQGARQRALAGRCERCERCERGTESGGGDFGRGRLPAEDGEDDGGRARVGGPAAGEEAEEAAADLAGRRADREEHSVRRERRGDRRHARRGGAEGRGGRDRRGGGEGASERRADAAGRERRKGSDARKEASQGEEDAAQAEGEGDA</sequence>
<feature type="domain" description="Helicase C-terminal" evidence="10">
    <location>
        <begin position="293"/>
        <end position="445"/>
    </location>
</feature>
<protein>
    <recommendedName>
        <fullName evidence="7">ATP-dependent RNA helicase</fullName>
        <ecNumber evidence="7">3.6.4.13</ecNumber>
    </recommendedName>
</protein>
<evidence type="ECO:0000256" key="3">
    <source>
        <dbReference type="ARBA" id="ARBA00022806"/>
    </source>
</evidence>
<evidence type="ECO:0000256" key="8">
    <source>
        <dbReference type="SAM" id="MobiDB-lite"/>
    </source>
</evidence>
<dbReference type="GO" id="GO:0005524">
    <property type="term" value="F:ATP binding"/>
    <property type="evidence" value="ECO:0007669"/>
    <property type="project" value="UniProtKB-UniRule"/>
</dbReference>
<dbReference type="AlphaFoldDB" id="D8M4V3"/>
<keyword evidence="2 7" id="KW-0378">Hydrolase</keyword>
<dbReference type="GO" id="GO:0003723">
    <property type="term" value="F:RNA binding"/>
    <property type="evidence" value="ECO:0007669"/>
    <property type="project" value="UniProtKB-UniRule"/>
</dbReference>
<dbReference type="Pfam" id="PF13959">
    <property type="entry name" value="CTE_SPB4"/>
    <property type="match status" value="1"/>
</dbReference>
<evidence type="ECO:0000256" key="4">
    <source>
        <dbReference type="ARBA" id="ARBA00022840"/>
    </source>
</evidence>
<accession>D8M4V3</accession>
<dbReference type="Proteomes" id="UP000008312">
    <property type="component" value="Unassembled WGS sequence"/>
</dbReference>
<evidence type="ECO:0000313" key="13">
    <source>
        <dbReference type="Proteomes" id="UP000008312"/>
    </source>
</evidence>
<comment type="catalytic activity">
    <reaction evidence="7">
        <text>ATP + H2O = ADP + phosphate + H(+)</text>
        <dbReference type="Rhea" id="RHEA:13065"/>
        <dbReference type="ChEBI" id="CHEBI:15377"/>
        <dbReference type="ChEBI" id="CHEBI:15378"/>
        <dbReference type="ChEBI" id="CHEBI:30616"/>
        <dbReference type="ChEBI" id="CHEBI:43474"/>
        <dbReference type="ChEBI" id="CHEBI:456216"/>
        <dbReference type="EC" id="3.6.4.13"/>
    </reaction>
</comment>
<dbReference type="InterPro" id="IPR014014">
    <property type="entry name" value="RNA_helicase_DEAD_Q_motif"/>
</dbReference>
<feature type="domain" description="DEAD-box RNA helicase Q" evidence="11">
    <location>
        <begin position="62"/>
        <end position="90"/>
    </location>
</feature>
<dbReference type="OrthoDB" id="10259640at2759"/>
<dbReference type="PROSITE" id="PS51195">
    <property type="entry name" value="Q_MOTIF"/>
    <property type="match status" value="1"/>
</dbReference>
<evidence type="ECO:0000256" key="7">
    <source>
        <dbReference type="RuleBase" id="RU365068"/>
    </source>
</evidence>
<dbReference type="SUPFAM" id="SSF52540">
    <property type="entry name" value="P-loop containing nucleoside triphosphate hydrolases"/>
    <property type="match status" value="1"/>
</dbReference>
<dbReference type="InterPro" id="IPR011545">
    <property type="entry name" value="DEAD/DEAH_box_helicase_dom"/>
</dbReference>
<dbReference type="InterPro" id="IPR014001">
    <property type="entry name" value="Helicase_ATP-bd"/>
</dbReference>
<feature type="compositionally biased region" description="Basic and acidic residues" evidence="8">
    <location>
        <begin position="607"/>
        <end position="624"/>
    </location>
</feature>
<evidence type="ECO:0000256" key="1">
    <source>
        <dbReference type="ARBA" id="ARBA00022741"/>
    </source>
</evidence>
<feature type="domain" description="Helicase ATP-binding" evidence="9">
    <location>
        <begin position="93"/>
        <end position="267"/>
    </location>
</feature>
<dbReference type="InterPro" id="IPR001650">
    <property type="entry name" value="Helicase_C-like"/>
</dbReference>
<evidence type="ECO:0000259" key="9">
    <source>
        <dbReference type="PROSITE" id="PS51192"/>
    </source>
</evidence>
<dbReference type="CDD" id="cd18787">
    <property type="entry name" value="SF2_C_DEAD"/>
    <property type="match status" value="1"/>
</dbReference>
<comment type="function">
    <text evidence="7">RNA helicase.</text>
</comment>
<evidence type="ECO:0000313" key="12">
    <source>
        <dbReference type="EMBL" id="CBK23092.2"/>
    </source>
</evidence>
<evidence type="ECO:0000256" key="5">
    <source>
        <dbReference type="ARBA" id="ARBA00022884"/>
    </source>
</evidence>
<organism evidence="12">
    <name type="scientific">Blastocystis hominis</name>
    <dbReference type="NCBI Taxonomy" id="12968"/>
    <lineage>
        <taxon>Eukaryota</taxon>
        <taxon>Sar</taxon>
        <taxon>Stramenopiles</taxon>
        <taxon>Bigyra</taxon>
        <taxon>Opalozoa</taxon>
        <taxon>Opalinata</taxon>
        <taxon>Blastocystidae</taxon>
        <taxon>Blastocystis</taxon>
    </lineage>
</organism>
<dbReference type="PANTHER" id="PTHR24031">
    <property type="entry name" value="RNA HELICASE"/>
    <property type="match status" value="1"/>
</dbReference>
<keyword evidence="4 7" id="KW-0067">ATP-binding</keyword>
<comment type="similarity">
    <text evidence="7">Belongs to the DEAD box helicase family.</text>
</comment>
<feature type="short sequence motif" description="Q motif" evidence="6">
    <location>
        <begin position="62"/>
        <end position="90"/>
    </location>
</feature>
<gene>
    <name evidence="12" type="ORF">GSBLH_T00003023001</name>
</gene>
<dbReference type="OMA" id="HCLTMCL"/>
<keyword evidence="13" id="KW-1185">Reference proteome</keyword>
<dbReference type="CDD" id="cd17941">
    <property type="entry name" value="DEADc_DDX10"/>
    <property type="match status" value="1"/>
</dbReference>
<name>D8M4V3_BLAHO</name>
<dbReference type="SMART" id="SM00487">
    <property type="entry name" value="DEXDc"/>
    <property type="match status" value="1"/>
</dbReference>
<feature type="compositionally biased region" description="Acidic residues" evidence="8">
    <location>
        <begin position="673"/>
        <end position="687"/>
    </location>
</feature>
<dbReference type="InterPro" id="IPR027417">
    <property type="entry name" value="P-loop_NTPase"/>
</dbReference>
<dbReference type="SMART" id="SM01178">
    <property type="entry name" value="DUF4217"/>
    <property type="match status" value="1"/>
</dbReference>
<dbReference type="Pfam" id="PF00270">
    <property type="entry name" value="DEAD"/>
    <property type="match status" value="1"/>
</dbReference>
<feature type="compositionally biased region" description="Basic and acidic residues" evidence="8">
    <location>
        <begin position="632"/>
        <end position="672"/>
    </location>
</feature>
<evidence type="ECO:0000256" key="6">
    <source>
        <dbReference type="PROSITE-ProRule" id="PRU00552"/>
    </source>
</evidence>
<reference evidence="12" key="1">
    <citation type="submission" date="2010-02" db="EMBL/GenBank/DDBJ databases">
        <title>Sequencing and annotation of the Blastocystis hominis genome.</title>
        <authorList>
            <person name="Wincker P."/>
        </authorList>
    </citation>
    <scope>NUCLEOTIDE SEQUENCE</scope>
    <source>
        <strain evidence="12">Singapore isolate B</strain>
    </source>
</reference>
<dbReference type="PROSITE" id="PS51192">
    <property type="entry name" value="HELICASE_ATP_BIND_1"/>
    <property type="match status" value="1"/>
</dbReference>
<dbReference type="GO" id="GO:0003724">
    <property type="term" value="F:RNA helicase activity"/>
    <property type="evidence" value="ECO:0007669"/>
    <property type="project" value="UniProtKB-EC"/>
</dbReference>
<evidence type="ECO:0000256" key="2">
    <source>
        <dbReference type="ARBA" id="ARBA00022801"/>
    </source>
</evidence>
<dbReference type="Gene3D" id="3.40.50.300">
    <property type="entry name" value="P-loop containing nucleotide triphosphate hydrolases"/>
    <property type="match status" value="2"/>
</dbReference>
<feature type="compositionally biased region" description="Basic residues" evidence="8">
    <location>
        <begin position="1"/>
        <end position="26"/>
    </location>
</feature>
<dbReference type="GO" id="GO:0016787">
    <property type="term" value="F:hydrolase activity"/>
    <property type="evidence" value="ECO:0007669"/>
    <property type="project" value="UniProtKB-KW"/>
</dbReference>
<dbReference type="InParanoid" id="D8M4V3"/>
<dbReference type="EC" id="3.6.4.13" evidence="7"/>
<evidence type="ECO:0000259" key="10">
    <source>
        <dbReference type="PROSITE" id="PS51194"/>
    </source>
</evidence>
<dbReference type="Pfam" id="PF00271">
    <property type="entry name" value="Helicase_C"/>
    <property type="match status" value="1"/>
</dbReference>
<keyword evidence="1 7" id="KW-0547">Nucleotide-binding</keyword>
<dbReference type="InterPro" id="IPR025313">
    <property type="entry name" value="SPB4-like_CTE"/>
</dbReference>
<feature type="region of interest" description="Disordered" evidence="8">
    <location>
        <begin position="1"/>
        <end position="33"/>
    </location>
</feature>
<keyword evidence="5 7" id="KW-0694">RNA-binding</keyword>
<dbReference type="EMBL" id="FN668654">
    <property type="protein sequence ID" value="CBK23092.2"/>
    <property type="molecule type" value="Genomic_DNA"/>
</dbReference>
<proteinExistence type="inferred from homology"/>
<dbReference type="PROSITE" id="PS51194">
    <property type="entry name" value="HELICASE_CTER"/>
    <property type="match status" value="1"/>
</dbReference>
<evidence type="ECO:0000259" key="11">
    <source>
        <dbReference type="PROSITE" id="PS51195"/>
    </source>
</evidence>
<comment type="domain">
    <text evidence="7">The Q motif is unique to and characteristic of the DEAD box family of RNA helicases and controls ATP binding and hydrolysis.</text>
</comment>